<reference evidence="5 6" key="1">
    <citation type="submission" date="2020-04" db="EMBL/GenBank/DDBJ databases">
        <authorList>
            <person name="Klaysubun C."/>
            <person name="Duangmal K."/>
            <person name="Lipun K."/>
        </authorList>
    </citation>
    <scope>NUCLEOTIDE SEQUENCE [LARGE SCALE GENOMIC DNA]</scope>
    <source>
        <strain evidence="5 6">K10HN5</strain>
    </source>
</reference>
<dbReference type="SUPFAM" id="SSF56003">
    <property type="entry name" value="Molybdenum cofactor-binding domain"/>
    <property type="match status" value="1"/>
</dbReference>
<dbReference type="PANTHER" id="PTHR11908">
    <property type="entry name" value="XANTHINE DEHYDROGENASE"/>
    <property type="match status" value="1"/>
</dbReference>
<dbReference type="InterPro" id="IPR016208">
    <property type="entry name" value="Ald_Oxase/xanthine_DH-like"/>
</dbReference>
<sequence length="806" mass="86118">MSMSPTPRGVGARVQRNEDRRHLGGQGTFLADIALPGTCDLAFVRSPIAHGRLRRICPPAGTTSGTFWSAVELEGLAHPIVADARHPAWRASEYPLLARGKVRFVGEPVAAVIAGSRALAEDLAEQVEIDIDELPPLVDPVLALAPDAPLVHDHWADNRFLATSADLGDVDAAKAEAAVSITRHYAMGRHSGVPMETRGALAHYDQRLDQLVVYCSTQVPHLVRTALAEVLGIAERRLRIVAPDVGGGFGIKCNLDPEVALVAAVALRSPYPVRWIEDRWEHFVGAIHARDHRYRITAHAAADGELLAVEADVLVDVGAYSVWPWTAAMEAGMSSGMIPGPYQLRNYRFTSTTVATNKPPLGPYRGVARPGACFAIERTMDELAIVLGMEPRDIRLRNLVQRHQMPYTSVTGRVYDSGDYPESVRRAAHLVDHDGIRSRQQAGAESERDGSGRRIGVGYAIYTEQTAHGTKEWALRGLPVVFGFEQVRAVLDPSGSLTLSTGIQSHGQGLETSLAQVAHDLLGLDPAEVSVRHGDTDTAPYGMGTFASRSMVMAGGAAHGACTQLADKVKDVAGALMGCAKNDVELRGGKAEGPNSSLTLAEIAHAAYLRPDLLPQRLPPGLDVTCAYQPLVDTGAYSYATHAAVVEVDLDDGHVRLLDYVVVEDCGTVVNPMIVDGQIQGGVAQGIGTALLEEFTYDELGQPKVTTFADYLMPGATEVPDIRIEHMGTPSPFTTLGIKGMGEGGAIAPPAAIANAVTDALRPQGIAVNRTPITPQRLWLACADRPARHDRVDGLADSAPWPDGAS</sequence>
<comment type="caution">
    <text evidence="5">The sequence shown here is derived from an EMBL/GenBank/DDBJ whole genome shotgun (WGS) entry which is preliminary data.</text>
</comment>
<dbReference type="EMBL" id="JAAXLA010000007">
    <property type="protein sequence ID" value="NMH96875.1"/>
    <property type="molecule type" value="Genomic_DNA"/>
</dbReference>
<dbReference type="InterPro" id="IPR000674">
    <property type="entry name" value="Ald_Oxase/Xan_DH_a/b"/>
</dbReference>
<dbReference type="Gene3D" id="3.90.1170.50">
    <property type="entry name" value="Aldehyde oxidase/xanthine dehydrogenase, a/b hammerhead"/>
    <property type="match status" value="1"/>
</dbReference>
<evidence type="ECO:0000256" key="3">
    <source>
        <dbReference type="SAM" id="MobiDB-lite"/>
    </source>
</evidence>
<feature type="region of interest" description="Disordered" evidence="3">
    <location>
        <begin position="432"/>
        <end position="451"/>
    </location>
</feature>
<dbReference type="Proteomes" id="UP000820669">
    <property type="component" value="Unassembled WGS sequence"/>
</dbReference>
<dbReference type="InterPro" id="IPR046867">
    <property type="entry name" value="AldOxase/xan_DH_MoCoBD2"/>
</dbReference>
<dbReference type="InterPro" id="IPR037165">
    <property type="entry name" value="AldOxase/xan_DH_Mopterin-bd_sf"/>
</dbReference>
<gene>
    <name evidence="5" type="ORF">HF526_06025</name>
</gene>
<dbReference type="Pfam" id="PF02738">
    <property type="entry name" value="MoCoBD_1"/>
    <property type="match status" value="1"/>
</dbReference>
<evidence type="ECO:0000256" key="2">
    <source>
        <dbReference type="ARBA" id="ARBA00023002"/>
    </source>
</evidence>
<organism evidence="5 6">
    <name type="scientific">Pseudonocardia acidicola</name>
    <dbReference type="NCBI Taxonomy" id="2724939"/>
    <lineage>
        <taxon>Bacteria</taxon>
        <taxon>Bacillati</taxon>
        <taxon>Actinomycetota</taxon>
        <taxon>Actinomycetes</taxon>
        <taxon>Pseudonocardiales</taxon>
        <taxon>Pseudonocardiaceae</taxon>
        <taxon>Pseudonocardia</taxon>
    </lineage>
</organism>
<evidence type="ECO:0000313" key="5">
    <source>
        <dbReference type="EMBL" id="NMH96875.1"/>
    </source>
</evidence>
<dbReference type="InterPro" id="IPR036856">
    <property type="entry name" value="Ald_Oxase/Xan_DH_a/b_sf"/>
</dbReference>
<evidence type="ECO:0000313" key="6">
    <source>
        <dbReference type="Proteomes" id="UP000820669"/>
    </source>
</evidence>
<evidence type="ECO:0000259" key="4">
    <source>
        <dbReference type="SMART" id="SM01008"/>
    </source>
</evidence>
<dbReference type="Gene3D" id="3.30.365.10">
    <property type="entry name" value="Aldehyde oxidase/xanthine dehydrogenase, molybdopterin binding domain"/>
    <property type="match status" value="4"/>
</dbReference>
<proteinExistence type="predicted"/>
<keyword evidence="1" id="KW-0500">Molybdenum</keyword>
<dbReference type="Pfam" id="PF01315">
    <property type="entry name" value="Ald_Xan_dh_C"/>
    <property type="match status" value="1"/>
</dbReference>
<protein>
    <submittedName>
        <fullName evidence="5">Xanthine dehydrogenase family protein</fullName>
    </submittedName>
</protein>
<dbReference type="InterPro" id="IPR008274">
    <property type="entry name" value="AldOxase/xan_DH_MoCoBD1"/>
</dbReference>
<dbReference type="PANTHER" id="PTHR11908:SF132">
    <property type="entry name" value="ALDEHYDE OXIDASE 1-RELATED"/>
    <property type="match status" value="1"/>
</dbReference>
<evidence type="ECO:0000256" key="1">
    <source>
        <dbReference type="ARBA" id="ARBA00022505"/>
    </source>
</evidence>
<dbReference type="Pfam" id="PF20256">
    <property type="entry name" value="MoCoBD_2"/>
    <property type="match status" value="1"/>
</dbReference>
<keyword evidence="6" id="KW-1185">Reference proteome</keyword>
<dbReference type="SUPFAM" id="SSF54665">
    <property type="entry name" value="CO dehydrogenase molybdoprotein N-domain-like"/>
    <property type="match status" value="1"/>
</dbReference>
<accession>A0ABX1S5N2</accession>
<name>A0ABX1S5N2_9PSEU</name>
<feature type="domain" description="Aldehyde oxidase/xanthine dehydrogenase a/b hammerhead" evidence="4">
    <location>
        <begin position="24"/>
        <end position="135"/>
    </location>
</feature>
<dbReference type="SMART" id="SM01008">
    <property type="entry name" value="Ald_Xan_dh_C"/>
    <property type="match status" value="1"/>
</dbReference>
<keyword evidence="2" id="KW-0560">Oxidoreductase</keyword>